<reference evidence="6 7" key="1">
    <citation type="submission" date="2021-08" db="EMBL/GenBank/DDBJ databases">
        <title>Nocardioides bacterium WL0053 sp. nov., isolated from the sediment.</title>
        <authorList>
            <person name="Wang L."/>
            <person name="Zhang D."/>
            <person name="Zhang A."/>
        </authorList>
    </citation>
    <scope>NUCLEOTIDE SEQUENCE [LARGE SCALE GENOMIC DNA]</scope>
    <source>
        <strain evidence="6 7">WL0053</strain>
    </source>
</reference>
<organism evidence="6 7">
    <name type="scientific">Nocardioides jiangsuensis</name>
    <dbReference type="NCBI Taxonomy" id="2866161"/>
    <lineage>
        <taxon>Bacteria</taxon>
        <taxon>Bacillati</taxon>
        <taxon>Actinomycetota</taxon>
        <taxon>Actinomycetes</taxon>
        <taxon>Propionibacteriales</taxon>
        <taxon>Nocardioidaceae</taxon>
        <taxon>Nocardioides</taxon>
    </lineage>
</organism>
<dbReference type="InterPro" id="IPR036661">
    <property type="entry name" value="Luciferase-like_sf"/>
</dbReference>
<dbReference type="SUPFAM" id="SSF51679">
    <property type="entry name" value="Bacterial luciferase-like"/>
    <property type="match status" value="1"/>
</dbReference>
<sequence>MRLGVHLVNFSLPGGPETIGPTIAATGRAAEEAGLDNLSFMDHYFQLDFFSGAGEPMLEGYTALGFLAAHTSSVELQLLMTGVTYRHPGLLAKIVSTLDVLSGGRAALGIGAAWYEREHRALGVPFPPLAERFERLEEALRIVRQMWSDEDGPFDGKHFQLAETINSPQPLRKPHPPIMVGGGGERKTLRLVAKYADACNVFSGRGAGPEQVAHKLAVLRDWCEREGRPYDEIRRTVLYNGPVGQDPTGAAALVEEMRALADVGVDEVHVMPLQGDPVAFVRSLGEHVVPRLSQL</sequence>
<evidence type="ECO:0000256" key="1">
    <source>
        <dbReference type="ARBA" id="ARBA00022630"/>
    </source>
</evidence>
<evidence type="ECO:0000256" key="4">
    <source>
        <dbReference type="ARBA" id="ARBA00023033"/>
    </source>
</evidence>
<dbReference type="InterPro" id="IPR019952">
    <property type="entry name" value="F420_OxRdatse_Rv1855c_pred"/>
</dbReference>
<evidence type="ECO:0000313" key="6">
    <source>
        <dbReference type="EMBL" id="MBY9075510.1"/>
    </source>
</evidence>
<keyword evidence="4" id="KW-0503">Monooxygenase</keyword>
<proteinExistence type="predicted"/>
<dbReference type="PANTHER" id="PTHR42847">
    <property type="entry name" value="ALKANESULFONATE MONOOXYGENASE"/>
    <property type="match status" value="1"/>
</dbReference>
<evidence type="ECO:0000313" key="7">
    <source>
        <dbReference type="Proteomes" id="UP000754710"/>
    </source>
</evidence>
<dbReference type="Proteomes" id="UP000754710">
    <property type="component" value="Unassembled WGS sequence"/>
</dbReference>
<dbReference type="InterPro" id="IPR050172">
    <property type="entry name" value="SsuD_RutA_monooxygenase"/>
</dbReference>
<keyword evidence="7" id="KW-1185">Reference proteome</keyword>
<dbReference type="PANTHER" id="PTHR42847:SF4">
    <property type="entry name" value="ALKANESULFONATE MONOOXYGENASE-RELATED"/>
    <property type="match status" value="1"/>
</dbReference>
<keyword evidence="1" id="KW-0285">Flavoprotein</keyword>
<dbReference type="Gene3D" id="3.20.20.30">
    <property type="entry name" value="Luciferase-like domain"/>
    <property type="match status" value="1"/>
</dbReference>
<evidence type="ECO:0000256" key="3">
    <source>
        <dbReference type="ARBA" id="ARBA00023002"/>
    </source>
</evidence>
<dbReference type="RefSeq" id="WP_221025246.1">
    <property type="nucleotide sequence ID" value="NZ_JAIEZQ010000002.1"/>
</dbReference>
<feature type="domain" description="Luciferase-like" evidence="5">
    <location>
        <begin position="22"/>
        <end position="255"/>
    </location>
</feature>
<dbReference type="NCBIfam" id="TIGR03560">
    <property type="entry name" value="F420_Rv1855c"/>
    <property type="match status" value="1"/>
</dbReference>
<name>A0ABS7RKC9_9ACTN</name>
<gene>
    <name evidence="6" type="ORF">K1X13_11825</name>
</gene>
<accession>A0ABS7RKC9</accession>
<keyword evidence="2" id="KW-0288">FMN</keyword>
<dbReference type="InterPro" id="IPR011251">
    <property type="entry name" value="Luciferase-like_dom"/>
</dbReference>
<keyword evidence="3" id="KW-0560">Oxidoreductase</keyword>
<evidence type="ECO:0000259" key="5">
    <source>
        <dbReference type="Pfam" id="PF00296"/>
    </source>
</evidence>
<dbReference type="Pfam" id="PF00296">
    <property type="entry name" value="Bac_luciferase"/>
    <property type="match status" value="1"/>
</dbReference>
<evidence type="ECO:0000256" key="2">
    <source>
        <dbReference type="ARBA" id="ARBA00022643"/>
    </source>
</evidence>
<protein>
    <submittedName>
        <fullName evidence="6">LLM class F420-dependent oxidoreductase</fullName>
    </submittedName>
</protein>
<comment type="caution">
    <text evidence="6">The sequence shown here is derived from an EMBL/GenBank/DDBJ whole genome shotgun (WGS) entry which is preliminary data.</text>
</comment>
<dbReference type="EMBL" id="JAIEZQ010000002">
    <property type="protein sequence ID" value="MBY9075510.1"/>
    <property type="molecule type" value="Genomic_DNA"/>
</dbReference>